<protein>
    <recommendedName>
        <fullName evidence="6">Homeobox domain-containing protein</fullName>
    </recommendedName>
</protein>
<dbReference type="GO" id="GO:0006355">
    <property type="term" value="P:regulation of DNA-templated transcription"/>
    <property type="evidence" value="ECO:0007669"/>
    <property type="project" value="InterPro"/>
</dbReference>
<feature type="region of interest" description="Disordered" evidence="5">
    <location>
        <begin position="149"/>
        <end position="192"/>
    </location>
</feature>
<dbReference type="AlphaFoldDB" id="A0A9W8HG03"/>
<dbReference type="PROSITE" id="PS50071">
    <property type="entry name" value="HOMEOBOX_2"/>
    <property type="match status" value="1"/>
</dbReference>
<comment type="subcellular location">
    <subcellularLocation>
        <location evidence="4">Nucleus</location>
    </subcellularLocation>
</comment>
<dbReference type="CDD" id="cd00086">
    <property type="entry name" value="homeodomain"/>
    <property type="match status" value="1"/>
</dbReference>
<dbReference type="SUPFAM" id="SSF46689">
    <property type="entry name" value="Homeodomain-like"/>
    <property type="match status" value="1"/>
</dbReference>
<dbReference type="EMBL" id="JANBUL010000093">
    <property type="protein sequence ID" value="KAJ2781764.1"/>
    <property type="molecule type" value="Genomic_DNA"/>
</dbReference>
<dbReference type="InterPro" id="IPR009057">
    <property type="entry name" value="Homeodomain-like_sf"/>
</dbReference>
<feature type="domain" description="Homeobox" evidence="6">
    <location>
        <begin position="290"/>
        <end position="353"/>
    </location>
</feature>
<name>A0A9W8HG03_9FUNG</name>
<evidence type="ECO:0000256" key="2">
    <source>
        <dbReference type="ARBA" id="ARBA00023155"/>
    </source>
</evidence>
<accession>A0A9W8HG03</accession>
<dbReference type="InterPro" id="IPR001356">
    <property type="entry name" value="HD"/>
</dbReference>
<dbReference type="InterPro" id="IPR008422">
    <property type="entry name" value="KN_HD"/>
</dbReference>
<sequence length="403" mass="43223">MPCLPILFHHSSQPAPSFNSPATTFQTYLGGISTPAPSTAHTQLSAEQQQERHNATALALLAAAESSSHMLPAGPGQGFGGIQVEQPVAHMCFGGRLPQGTAAVAGPEGILASYPTPSPHNASPHVPWAGGGIGGIPTSAGAFVHSLSHHGHQPIGGAGPSFHHHHHHQQQQQQQQQRQQMAPGARPAIQGGLAAPAPTFARIDLHAHANLGVPVLASSRLVPEDAGALPSWPSGRQLGPRGSLGMQVERARSLSGAVVFPGAAGSCSNDSDSDGSHGGSPRASVTRGASWKNRPRNSVSRPQKRIFYSWLLDHTRLPFPTEEERTGVLAHDPMSERQFKYWFANIRSRQFTKHRDAEDALYFVPNAKFYESCIRLGVHIPHDIPPDIRRTMRLPRRGLARED</sequence>
<evidence type="ECO:0000256" key="4">
    <source>
        <dbReference type="PROSITE-ProRule" id="PRU00108"/>
    </source>
</evidence>
<proteinExistence type="predicted"/>
<reference evidence="7" key="1">
    <citation type="submission" date="2022-07" db="EMBL/GenBank/DDBJ databases">
        <title>Phylogenomic reconstructions and comparative analyses of Kickxellomycotina fungi.</title>
        <authorList>
            <person name="Reynolds N.K."/>
            <person name="Stajich J.E."/>
            <person name="Barry K."/>
            <person name="Grigoriev I.V."/>
            <person name="Crous P."/>
            <person name="Smith M.E."/>
        </authorList>
    </citation>
    <scope>NUCLEOTIDE SEQUENCE</scope>
    <source>
        <strain evidence="7">NBRC 105414</strain>
    </source>
</reference>
<evidence type="ECO:0000256" key="3">
    <source>
        <dbReference type="ARBA" id="ARBA00023242"/>
    </source>
</evidence>
<gene>
    <name evidence="7" type="ORF">H4R18_002677</name>
</gene>
<keyword evidence="3 4" id="KW-0539">Nucleus</keyword>
<feature type="DNA-binding region" description="Homeobox" evidence="4">
    <location>
        <begin position="292"/>
        <end position="354"/>
    </location>
</feature>
<evidence type="ECO:0000313" key="7">
    <source>
        <dbReference type="EMBL" id="KAJ2781764.1"/>
    </source>
</evidence>
<keyword evidence="2 4" id="KW-0371">Homeobox</keyword>
<keyword evidence="8" id="KW-1185">Reference proteome</keyword>
<dbReference type="Proteomes" id="UP001140217">
    <property type="component" value="Unassembled WGS sequence"/>
</dbReference>
<dbReference type="Gene3D" id="1.10.10.60">
    <property type="entry name" value="Homeodomain-like"/>
    <property type="match status" value="1"/>
</dbReference>
<organism evidence="7 8">
    <name type="scientific">Coemansia javaensis</name>
    <dbReference type="NCBI Taxonomy" id="2761396"/>
    <lineage>
        <taxon>Eukaryota</taxon>
        <taxon>Fungi</taxon>
        <taxon>Fungi incertae sedis</taxon>
        <taxon>Zoopagomycota</taxon>
        <taxon>Kickxellomycotina</taxon>
        <taxon>Kickxellomycetes</taxon>
        <taxon>Kickxellales</taxon>
        <taxon>Kickxellaceae</taxon>
        <taxon>Coemansia</taxon>
    </lineage>
</organism>
<feature type="region of interest" description="Disordered" evidence="5">
    <location>
        <begin position="228"/>
        <end position="247"/>
    </location>
</feature>
<evidence type="ECO:0000313" key="8">
    <source>
        <dbReference type="Proteomes" id="UP001140217"/>
    </source>
</evidence>
<dbReference type="GO" id="GO:0005634">
    <property type="term" value="C:nucleus"/>
    <property type="evidence" value="ECO:0007669"/>
    <property type="project" value="UniProtKB-SubCell"/>
</dbReference>
<comment type="caution">
    <text evidence="7">The sequence shown here is derived from an EMBL/GenBank/DDBJ whole genome shotgun (WGS) entry which is preliminary data.</text>
</comment>
<feature type="compositionally biased region" description="Low complexity" evidence="5">
    <location>
        <begin position="170"/>
        <end position="180"/>
    </location>
</feature>
<dbReference type="GO" id="GO:0003677">
    <property type="term" value="F:DNA binding"/>
    <property type="evidence" value="ECO:0007669"/>
    <property type="project" value="UniProtKB-UniRule"/>
</dbReference>
<keyword evidence="1 4" id="KW-0238">DNA-binding</keyword>
<dbReference type="OrthoDB" id="10056939at2759"/>
<evidence type="ECO:0000259" key="6">
    <source>
        <dbReference type="PROSITE" id="PS50071"/>
    </source>
</evidence>
<evidence type="ECO:0000256" key="5">
    <source>
        <dbReference type="SAM" id="MobiDB-lite"/>
    </source>
</evidence>
<dbReference type="Pfam" id="PF05920">
    <property type="entry name" value="Homeobox_KN"/>
    <property type="match status" value="1"/>
</dbReference>
<feature type="region of interest" description="Disordered" evidence="5">
    <location>
        <begin position="266"/>
        <end position="297"/>
    </location>
</feature>
<evidence type="ECO:0000256" key="1">
    <source>
        <dbReference type="ARBA" id="ARBA00023125"/>
    </source>
</evidence>